<evidence type="ECO:0000256" key="6">
    <source>
        <dbReference type="ARBA" id="ARBA00023128"/>
    </source>
</evidence>
<reference evidence="8" key="1">
    <citation type="submission" date="2025-08" db="UniProtKB">
        <authorList>
            <consortium name="RefSeq"/>
        </authorList>
    </citation>
    <scope>IDENTIFICATION</scope>
</reference>
<dbReference type="InterPro" id="IPR040144">
    <property type="entry name" value="RAP1GDS1"/>
</dbReference>
<evidence type="ECO:0000256" key="1">
    <source>
        <dbReference type="ARBA" id="ARBA00004173"/>
    </source>
</evidence>
<keyword evidence="6" id="KW-0496">Mitochondrion</keyword>
<organism evidence="7 8">
    <name type="scientific">Priapulus caudatus</name>
    <name type="common">Priapulid worm</name>
    <dbReference type="NCBI Taxonomy" id="37621"/>
    <lineage>
        <taxon>Eukaryota</taxon>
        <taxon>Metazoa</taxon>
        <taxon>Ecdysozoa</taxon>
        <taxon>Scalidophora</taxon>
        <taxon>Priapulida</taxon>
        <taxon>Priapulimorpha</taxon>
        <taxon>Priapulimorphida</taxon>
        <taxon>Priapulidae</taxon>
        <taxon>Priapulus</taxon>
    </lineage>
</organism>
<dbReference type="Proteomes" id="UP000695022">
    <property type="component" value="Unplaced"/>
</dbReference>
<dbReference type="SMART" id="SM00185">
    <property type="entry name" value="ARM"/>
    <property type="match status" value="2"/>
</dbReference>
<keyword evidence="7" id="KW-1185">Reference proteome</keyword>
<evidence type="ECO:0000256" key="3">
    <source>
        <dbReference type="ARBA" id="ARBA00004514"/>
    </source>
</evidence>
<dbReference type="SUPFAM" id="SSF48371">
    <property type="entry name" value="ARM repeat"/>
    <property type="match status" value="1"/>
</dbReference>
<evidence type="ECO:0000256" key="2">
    <source>
        <dbReference type="ARBA" id="ARBA00004240"/>
    </source>
</evidence>
<dbReference type="RefSeq" id="XP_014679540.1">
    <property type="nucleotide sequence ID" value="XM_014824054.1"/>
</dbReference>
<evidence type="ECO:0000313" key="8">
    <source>
        <dbReference type="RefSeq" id="XP_014679540.1"/>
    </source>
</evidence>
<dbReference type="PANTHER" id="PTHR10957">
    <property type="entry name" value="RAP1 GTPASE-GDP DISSOCIATION STIMULATOR 1"/>
    <property type="match status" value="1"/>
</dbReference>
<comment type="subcellular location">
    <subcellularLocation>
        <location evidence="3">Cytoplasm</location>
        <location evidence="3">Cytosol</location>
    </subcellularLocation>
    <subcellularLocation>
        <location evidence="2">Endoplasmic reticulum</location>
    </subcellularLocation>
    <subcellularLocation>
        <location evidence="1">Mitochondrion</location>
    </subcellularLocation>
</comment>
<dbReference type="GeneID" id="106819413"/>
<protein>
    <submittedName>
        <fullName evidence="8">Rap1 GTPase-GDP dissociation stimulator 1-B-like</fullName>
    </submittedName>
</protein>
<dbReference type="InterPro" id="IPR016024">
    <property type="entry name" value="ARM-type_fold"/>
</dbReference>
<proteinExistence type="predicted"/>
<dbReference type="Gene3D" id="1.25.10.10">
    <property type="entry name" value="Leucine-rich Repeat Variant"/>
    <property type="match status" value="1"/>
</dbReference>
<accession>A0ABM1F519</accession>
<evidence type="ECO:0000256" key="5">
    <source>
        <dbReference type="ARBA" id="ARBA00022824"/>
    </source>
</evidence>
<gene>
    <name evidence="8" type="primary">LOC106819413</name>
</gene>
<dbReference type="Pfam" id="PF00514">
    <property type="entry name" value="Arm"/>
    <property type="match status" value="1"/>
</dbReference>
<keyword evidence="4" id="KW-0963">Cytoplasm</keyword>
<dbReference type="InterPro" id="IPR000225">
    <property type="entry name" value="Armadillo"/>
</dbReference>
<evidence type="ECO:0000256" key="4">
    <source>
        <dbReference type="ARBA" id="ARBA00022490"/>
    </source>
</evidence>
<name>A0ABM1F519_PRICU</name>
<keyword evidence="5" id="KW-0256">Endoplasmic reticulum</keyword>
<dbReference type="InterPro" id="IPR011989">
    <property type="entry name" value="ARM-like"/>
</dbReference>
<evidence type="ECO:0000313" key="7">
    <source>
        <dbReference type="Proteomes" id="UP000695022"/>
    </source>
</evidence>
<sequence>MNEELCVWVAAIELNADSTTAADVDSYLDRILAALNDQGEEQCLTKSLVDAGILKQLSARLHQQGAHAVKSAEIIAEVAKLESARQTCVDADLARPLVEMLVKDEVAMATQACRALGNICYECDAARQAVFELHGTDRLVTLLRAQLHSREPGADKLRLIACGFLLNLTNAHGECARTPGGIYERESYVYDTFIQDGILNEAGQQPCRTDVALVHDPELQHTSPFGRASRHSAATIPDIPAVIATC</sequence>